<gene>
    <name evidence="2" type="ORF">CEXT_38901</name>
</gene>
<comment type="caution">
    <text evidence="2">The sequence shown here is derived from an EMBL/GenBank/DDBJ whole genome shotgun (WGS) entry which is preliminary data.</text>
</comment>
<keyword evidence="3" id="KW-1185">Reference proteome</keyword>
<feature type="region of interest" description="Disordered" evidence="1">
    <location>
        <begin position="1"/>
        <end position="56"/>
    </location>
</feature>
<dbReference type="AlphaFoldDB" id="A0AAV4P2J8"/>
<dbReference type="Proteomes" id="UP001054945">
    <property type="component" value="Unassembled WGS sequence"/>
</dbReference>
<protein>
    <submittedName>
        <fullName evidence="2">Uncharacterized protein</fullName>
    </submittedName>
</protein>
<accession>A0AAV4P2J8</accession>
<reference evidence="2 3" key="1">
    <citation type="submission" date="2021-06" db="EMBL/GenBank/DDBJ databases">
        <title>Caerostris extrusa draft genome.</title>
        <authorList>
            <person name="Kono N."/>
            <person name="Arakawa K."/>
        </authorList>
    </citation>
    <scope>NUCLEOTIDE SEQUENCE [LARGE SCALE GENOMIC DNA]</scope>
</reference>
<evidence type="ECO:0000313" key="3">
    <source>
        <dbReference type="Proteomes" id="UP001054945"/>
    </source>
</evidence>
<sequence length="179" mass="20930">MPDHTCMDEENDHVTRVQGGGAVKGFSRRDKSESREREKGKEKIKSKRIEKEKKEKRQTRKISRVLLISVAERSPSKEIRELFFTRGPVEFGNFQETCIENTSGFACMIHQHLGAASFDKPLPPPHLPTRINIPPKEFGKSCRTKPFQMCHLKKPKRFLANQLIWKAFPYFTRRRLDYD</sequence>
<organism evidence="2 3">
    <name type="scientific">Caerostris extrusa</name>
    <name type="common">Bark spider</name>
    <name type="synonym">Caerostris bankana</name>
    <dbReference type="NCBI Taxonomy" id="172846"/>
    <lineage>
        <taxon>Eukaryota</taxon>
        <taxon>Metazoa</taxon>
        <taxon>Ecdysozoa</taxon>
        <taxon>Arthropoda</taxon>
        <taxon>Chelicerata</taxon>
        <taxon>Arachnida</taxon>
        <taxon>Araneae</taxon>
        <taxon>Araneomorphae</taxon>
        <taxon>Entelegynae</taxon>
        <taxon>Araneoidea</taxon>
        <taxon>Araneidae</taxon>
        <taxon>Caerostris</taxon>
    </lineage>
</organism>
<proteinExistence type="predicted"/>
<name>A0AAV4P2J8_CAEEX</name>
<feature type="compositionally biased region" description="Basic and acidic residues" evidence="1">
    <location>
        <begin position="27"/>
        <end position="55"/>
    </location>
</feature>
<evidence type="ECO:0000313" key="2">
    <source>
        <dbReference type="EMBL" id="GIX90215.1"/>
    </source>
</evidence>
<evidence type="ECO:0000256" key="1">
    <source>
        <dbReference type="SAM" id="MobiDB-lite"/>
    </source>
</evidence>
<feature type="compositionally biased region" description="Basic and acidic residues" evidence="1">
    <location>
        <begin position="1"/>
        <end position="15"/>
    </location>
</feature>
<dbReference type="EMBL" id="BPLR01021481">
    <property type="protein sequence ID" value="GIX90215.1"/>
    <property type="molecule type" value="Genomic_DNA"/>
</dbReference>